<dbReference type="EMBL" id="LN907867">
    <property type="protein sequence ID" value="CUU42321.1"/>
    <property type="molecule type" value="Genomic_DNA"/>
</dbReference>
<evidence type="ECO:0000313" key="4">
    <source>
        <dbReference type="Proteomes" id="UP000065734"/>
    </source>
</evidence>
<organism evidence="3 4">
    <name type="scientific">Blastochloris viridis</name>
    <name type="common">Rhodopseudomonas viridis</name>
    <dbReference type="NCBI Taxonomy" id="1079"/>
    <lineage>
        <taxon>Bacteria</taxon>
        <taxon>Pseudomonadati</taxon>
        <taxon>Pseudomonadota</taxon>
        <taxon>Alphaproteobacteria</taxon>
        <taxon>Hyphomicrobiales</taxon>
        <taxon>Blastochloridaceae</taxon>
        <taxon>Blastochloris</taxon>
    </lineage>
</organism>
<evidence type="ECO:0000313" key="2">
    <source>
        <dbReference type="EMBL" id="BAS00455.1"/>
    </source>
</evidence>
<evidence type="ECO:0000313" key="3">
    <source>
        <dbReference type="EMBL" id="CUU42321.1"/>
    </source>
</evidence>
<reference evidence="4" key="3">
    <citation type="journal article" date="2016" name="Genome Announc.">
        <title>Revised genome sequence of the purple photosynthetic bacterium Blastochloris viridis.</title>
        <authorList>
            <person name="Liu L.N."/>
            <person name="Faulkner M."/>
            <person name="Liu X."/>
            <person name="Huang F."/>
            <person name="Darby A.C."/>
            <person name="Hall N."/>
        </authorList>
    </citation>
    <scope>NUCLEOTIDE SEQUENCE [LARGE SCALE GENOMIC DNA]</scope>
    <source>
        <strain evidence="4">ATCC 19567 / DSM 133 / F</strain>
    </source>
</reference>
<dbReference type="RefSeq" id="WP_335338110.1">
    <property type="nucleotide sequence ID" value="NZ_AP014854.2"/>
</dbReference>
<sequence>MPSLQVIGALMAKAEHDLAGLASLDIVRSVMSHNPDTLWALARKNGYDAAAPAGDGFVAVLPLNEAGLRQLAEGNFDASDPDLALVCRQNEKPAGIYIWAIHARGALAGGIALVIDKFKTPLHADVNFYARAATADGRRFMEGLGFQSGATVCGLHAPHLHVFRRSGHTDAPLFDSYHPATPANALSVTVARSMEDLMRVASVRSAVYISEQECPYAEEFDGNDLSATHLIGYVGHEPAGCLRIRCFADFAKLERLAVRREFRNTRLSFQLVRAAIELCRVKGYQRLYGHAQKRLVNFWGRFGFKTFESGRELVFSDFDYVEMVLDASRHPQSITIGVDPYLIIRPEGRWHMPGVLEKSATRRVSRQFQELGA</sequence>
<dbReference type="EMBL" id="AP014854">
    <property type="protein sequence ID" value="BAS00455.1"/>
    <property type="molecule type" value="Genomic_DNA"/>
</dbReference>
<dbReference type="GO" id="GO:0016747">
    <property type="term" value="F:acyltransferase activity, transferring groups other than amino-acyl groups"/>
    <property type="evidence" value="ECO:0007669"/>
    <property type="project" value="InterPro"/>
</dbReference>
<dbReference type="EC" id="2.3.1.-" evidence="3"/>
<dbReference type="PROSITE" id="PS51186">
    <property type="entry name" value="GNAT"/>
    <property type="match status" value="1"/>
</dbReference>
<gene>
    <name evidence="3" type="primary">yjcF</name>
    <name evidence="2" type="ORF">BV133_2861</name>
    <name evidence="3" type="ORF">BVIRIDIS_13300</name>
</gene>
<keyword evidence="4" id="KW-1185">Reference proteome</keyword>
<reference evidence="3" key="2">
    <citation type="submission" date="2015-11" db="EMBL/GenBank/DDBJ databases">
        <authorList>
            <person name="Zhang Y."/>
            <person name="Guo Z."/>
        </authorList>
    </citation>
    <scope>NUCLEOTIDE SEQUENCE</scope>
    <source>
        <strain evidence="3">1</strain>
    </source>
</reference>
<dbReference type="Proteomes" id="UP000065734">
    <property type="component" value="Chromosome I"/>
</dbReference>
<dbReference type="CDD" id="cd04301">
    <property type="entry name" value="NAT_SF"/>
    <property type="match status" value="1"/>
</dbReference>
<dbReference type="PATRIC" id="fig|1079.7.peg.1383"/>
<dbReference type="Gene3D" id="3.40.630.30">
    <property type="match status" value="1"/>
</dbReference>
<keyword evidence="3" id="KW-0808">Transferase</keyword>
<proteinExistence type="predicted"/>
<dbReference type="InterPro" id="IPR000182">
    <property type="entry name" value="GNAT_dom"/>
</dbReference>
<dbReference type="Pfam" id="PF00583">
    <property type="entry name" value="Acetyltransf_1"/>
    <property type="match status" value="1"/>
</dbReference>
<protein>
    <submittedName>
        <fullName evidence="2 3">Acetyltransferase</fullName>
        <ecNumber evidence="3">2.3.1.-</ecNumber>
    </submittedName>
</protein>
<keyword evidence="3" id="KW-0012">Acyltransferase</keyword>
<evidence type="ECO:0000259" key="1">
    <source>
        <dbReference type="PROSITE" id="PS51186"/>
    </source>
</evidence>
<dbReference type="InterPro" id="IPR016181">
    <property type="entry name" value="Acyl_CoA_acyltransferase"/>
</dbReference>
<name>A0A0H5BH59_BLAVI</name>
<reference evidence="2" key="1">
    <citation type="journal article" date="2015" name="Genome Announc.">
        <title>Complete Genome Sequence of the Bacteriochlorophyll b-Producing Photosynthetic Bacterium Blastochloris viridis.</title>
        <authorList>
            <person name="Tsukatani Y."/>
            <person name="Hirose Y."/>
            <person name="Harada J."/>
            <person name="Misawa N."/>
            <person name="Mori K."/>
            <person name="Inoue K."/>
            <person name="Tamiaki H."/>
        </authorList>
    </citation>
    <scope>NUCLEOTIDE SEQUENCE [LARGE SCALE GENOMIC DNA]</scope>
    <source>
        <strain evidence="2">DSM 133</strain>
    </source>
</reference>
<dbReference type="AlphaFoldDB" id="A0A0H5BH59"/>
<feature type="domain" description="N-acetyltransferase" evidence="1">
    <location>
        <begin position="187"/>
        <end position="328"/>
    </location>
</feature>
<dbReference type="STRING" id="1079.BVIR_1885"/>
<dbReference type="SUPFAM" id="SSF55729">
    <property type="entry name" value="Acyl-CoA N-acyltransferases (Nat)"/>
    <property type="match status" value="1"/>
</dbReference>
<accession>A0A0H5BH59</accession>